<keyword evidence="2" id="KW-1185">Reference proteome</keyword>
<proteinExistence type="predicted"/>
<evidence type="ECO:0000313" key="1">
    <source>
        <dbReference type="EMBL" id="GGE67710.1"/>
    </source>
</evidence>
<reference evidence="1" key="1">
    <citation type="journal article" date="2014" name="Int. J. Syst. Evol. Microbiol.">
        <title>Complete genome sequence of Corynebacterium casei LMG S-19264T (=DSM 44701T), isolated from a smear-ripened cheese.</title>
        <authorList>
            <consortium name="US DOE Joint Genome Institute (JGI-PGF)"/>
            <person name="Walter F."/>
            <person name="Albersmeier A."/>
            <person name="Kalinowski J."/>
            <person name="Ruckert C."/>
        </authorList>
    </citation>
    <scope>NUCLEOTIDE SEQUENCE</scope>
    <source>
        <strain evidence="1">CGMCC 1.12698</strain>
    </source>
</reference>
<evidence type="ECO:0000313" key="2">
    <source>
        <dbReference type="Proteomes" id="UP000605259"/>
    </source>
</evidence>
<organism evidence="1 2">
    <name type="scientific">Priestia taiwanensis</name>
    <dbReference type="NCBI Taxonomy" id="1347902"/>
    <lineage>
        <taxon>Bacteria</taxon>
        <taxon>Bacillati</taxon>
        <taxon>Bacillota</taxon>
        <taxon>Bacilli</taxon>
        <taxon>Bacillales</taxon>
        <taxon>Bacillaceae</taxon>
        <taxon>Priestia</taxon>
    </lineage>
</organism>
<comment type="caution">
    <text evidence="1">The sequence shown here is derived from an EMBL/GenBank/DDBJ whole genome shotgun (WGS) entry which is preliminary data.</text>
</comment>
<dbReference type="Gene3D" id="2.60.120.260">
    <property type="entry name" value="Galactose-binding domain-like"/>
    <property type="match status" value="1"/>
</dbReference>
<protein>
    <submittedName>
        <fullName evidence="1">Uncharacterized protein</fullName>
    </submittedName>
</protein>
<gene>
    <name evidence="1" type="ORF">GCM10007140_17220</name>
</gene>
<reference evidence="1" key="2">
    <citation type="submission" date="2020-09" db="EMBL/GenBank/DDBJ databases">
        <authorList>
            <person name="Sun Q."/>
            <person name="Zhou Y."/>
        </authorList>
    </citation>
    <scope>NUCLEOTIDE SEQUENCE</scope>
    <source>
        <strain evidence="1">CGMCC 1.12698</strain>
    </source>
</reference>
<dbReference type="EMBL" id="BMFK01000001">
    <property type="protein sequence ID" value="GGE67710.1"/>
    <property type="molecule type" value="Genomic_DNA"/>
</dbReference>
<sequence length="177" mass="20216">MEEQTGYQQGWIESGSHPDDYTIGIDKETAHQGRASAYIKSNGSEAYGFATYMQMFRAHTHRGKRLRMSAFLKTEEAKTGATLWMRVDDKQGEVLQFDNMETRKVRGATEWNTYSVVLDIPEESECIVFGVMLQGPGHVWADSFRFDEVDDKVPTTNILETMMDNLLDEPINLSFDE</sequence>
<dbReference type="Proteomes" id="UP000605259">
    <property type="component" value="Unassembled WGS sequence"/>
</dbReference>
<name>A0A917ARM6_9BACI</name>
<dbReference type="AlphaFoldDB" id="A0A917ARM6"/>
<accession>A0A917ARM6</accession>